<feature type="compositionally biased region" description="Low complexity" evidence="1">
    <location>
        <begin position="172"/>
        <end position="248"/>
    </location>
</feature>
<protein>
    <submittedName>
        <fullName evidence="4">LPXTG cell wall anchor domain-containing protein</fullName>
    </submittedName>
</protein>
<name>A0ABS7QU41_9ACTN</name>
<dbReference type="EMBL" id="JAINVZ010000011">
    <property type="protein sequence ID" value="MBY8886707.1"/>
    <property type="molecule type" value="Genomic_DNA"/>
</dbReference>
<feature type="compositionally biased region" description="Gly residues" evidence="1">
    <location>
        <begin position="249"/>
        <end position="260"/>
    </location>
</feature>
<evidence type="ECO:0000313" key="4">
    <source>
        <dbReference type="EMBL" id="MBY8886707.1"/>
    </source>
</evidence>
<proteinExistence type="predicted"/>
<feature type="signal peptide" evidence="3">
    <location>
        <begin position="1"/>
        <end position="32"/>
    </location>
</feature>
<dbReference type="RefSeq" id="WP_222979137.1">
    <property type="nucleotide sequence ID" value="NZ_JAINVZ010000011.1"/>
</dbReference>
<keyword evidence="2" id="KW-0472">Membrane</keyword>
<evidence type="ECO:0000256" key="3">
    <source>
        <dbReference type="SAM" id="SignalP"/>
    </source>
</evidence>
<evidence type="ECO:0000256" key="1">
    <source>
        <dbReference type="SAM" id="MobiDB-lite"/>
    </source>
</evidence>
<evidence type="ECO:0000313" key="5">
    <source>
        <dbReference type="Proteomes" id="UP001198565"/>
    </source>
</evidence>
<keyword evidence="3" id="KW-0732">Signal</keyword>
<dbReference type="NCBIfam" id="TIGR01167">
    <property type="entry name" value="LPXTG_anchor"/>
    <property type="match status" value="1"/>
</dbReference>
<feature type="region of interest" description="Disordered" evidence="1">
    <location>
        <begin position="172"/>
        <end position="265"/>
    </location>
</feature>
<feature type="transmembrane region" description="Helical" evidence="2">
    <location>
        <begin position="264"/>
        <end position="283"/>
    </location>
</feature>
<comment type="caution">
    <text evidence="4">The sequence shown here is derived from an EMBL/GenBank/DDBJ whole genome shotgun (WGS) entry which is preliminary data.</text>
</comment>
<evidence type="ECO:0000256" key="2">
    <source>
        <dbReference type="SAM" id="Phobius"/>
    </source>
</evidence>
<dbReference type="Proteomes" id="UP001198565">
    <property type="component" value="Unassembled WGS sequence"/>
</dbReference>
<keyword evidence="2" id="KW-1133">Transmembrane helix</keyword>
<sequence>MQRTIGSRIVGALGVGAMAAAVSVAGVTSAQAAERHHPGHGQCGQVGVAYSLDGGSSWTTLGRINGSAPGTIEVRLTHDVAQGCQYPVSLASYSAQGPTWQSSGEQGFLGWDTTVLKHGHLQATLDVSAHLPSCFGQIDLYGNGDKYDGVANPLPHYPDSATPTDLITAWNGAAPCSSASPSPSSPGGSTAPAPGGSGTPTPVASGSPSSGAGSPSSAPSASASASAPATATAAPSGTPSVPPSSTTPTGGGLAETGGNGTQTAAFAGGGAVLLLLGAGAVIVGRRRRTPGAR</sequence>
<feature type="chain" id="PRO_5047331061" evidence="3">
    <location>
        <begin position="33"/>
        <end position="293"/>
    </location>
</feature>
<accession>A0ABS7QU41</accession>
<keyword evidence="5" id="KW-1185">Reference proteome</keyword>
<dbReference type="NCBIfam" id="NF041528">
    <property type="entry name" value="strep_LAETG"/>
    <property type="match status" value="1"/>
</dbReference>
<organism evidence="4 5">
    <name type="scientific">Streptantibioticus parmotrematis</name>
    <dbReference type="NCBI Taxonomy" id="2873249"/>
    <lineage>
        <taxon>Bacteria</taxon>
        <taxon>Bacillati</taxon>
        <taxon>Actinomycetota</taxon>
        <taxon>Actinomycetes</taxon>
        <taxon>Kitasatosporales</taxon>
        <taxon>Streptomycetaceae</taxon>
        <taxon>Streptantibioticus</taxon>
    </lineage>
</organism>
<reference evidence="4 5" key="1">
    <citation type="submission" date="2021-08" db="EMBL/GenBank/DDBJ databases">
        <title>Streptomyces sp. PTM05 isolated from lichen.</title>
        <authorList>
            <person name="Somphong A."/>
            <person name="Phongsopitanun W."/>
            <person name="Tanasupawat S."/>
        </authorList>
    </citation>
    <scope>NUCLEOTIDE SEQUENCE [LARGE SCALE GENOMIC DNA]</scope>
    <source>
        <strain evidence="4 5">Ptm05</strain>
    </source>
</reference>
<gene>
    <name evidence="4" type="ORF">K7472_17805</name>
</gene>
<keyword evidence="2" id="KW-0812">Transmembrane</keyword>